<proteinExistence type="inferred from homology"/>
<dbReference type="HAMAP" id="MF_01491">
    <property type="entry name" value="RNase_J_bact"/>
    <property type="match status" value="1"/>
</dbReference>
<feature type="binding site" evidence="12">
    <location>
        <position position="173"/>
    </location>
    <ligand>
        <name>Zn(2+)</name>
        <dbReference type="ChEBI" id="CHEBI:29105"/>
        <label>1</label>
        <note>catalytic</note>
    </ligand>
</feature>
<dbReference type="Proteomes" id="UP000235653">
    <property type="component" value="Unassembled WGS sequence"/>
</dbReference>
<feature type="region of interest" description="Disordered" evidence="13">
    <location>
        <begin position="1"/>
        <end position="42"/>
    </location>
</feature>
<comment type="cofactor">
    <cofactor evidence="12">
        <name>Ca(2+)</name>
        <dbReference type="ChEBI" id="CHEBI:29108"/>
    </cofactor>
    <text evidence="12">Binds 1 Ca(2+) cation per subunit. Seen in 1 crystal structure, it is not clear if it is physiologically important.</text>
</comment>
<evidence type="ECO:0000256" key="3">
    <source>
        <dbReference type="ARBA" id="ARBA00022723"/>
    </source>
</evidence>
<dbReference type="Pfam" id="PF07521">
    <property type="entry name" value="RMMBL"/>
    <property type="match status" value="1"/>
</dbReference>
<feature type="binding site" evidence="12">
    <location>
        <position position="422"/>
    </location>
    <ligand>
        <name>Zn(2+)</name>
        <dbReference type="ChEBI" id="CHEBI:29105"/>
        <label>1</label>
        <note>catalytic</note>
    </ligand>
</feature>
<evidence type="ECO:0000256" key="7">
    <source>
        <dbReference type="ARBA" id="ARBA00022839"/>
    </source>
</evidence>
<feature type="binding site" evidence="12">
    <location>
        <position position="81"/>
    </location>
    <ligand>
        <name>Ca(2+)</name>
        <dbReference type="ChEBI" id="CHEBI:29108"/>
    </ligand>
</feature>
<comment type="cofactor">
    <cofactor evidence="12">
        <name>Zn(2+)</name>
        <dbReference type="ChEBI" id="CHEBI:29105"/>
    </cofactor>
    <text evidence="12">Binds 2 Zn(2+) ions per subunit. It is not clear if Zn(2+) or Mg(2+) is physiologically important.</text>
</comment>
<dbReference type="InterPro" id="IPR041636">
    <property type="entry name" value="RNase_J_C"/>
</dbReference>
<dbReference type="GO" id="GO:0006364">
    <property type="term" value="P:rRNA processing"/>
    <property type="evidence" value="ECO:0007669"/>
    <property type="project" value="UniProtKB-UniRule"/>
</dbReference>
<dbReference type="InterPro" id="IPR036866">
    <property type="entry name" value="RibonucZ/Hydroxyglut_hydro"/>
</dbReference>
<dbReference type="GO" id="GO:0005737">
    <property type="term" value="C:cytoplasm"/>
    <property type="evidence" value="ECO:0007669"/>
    <property type="project" value="UniProtKB-SubCell"/>
</dbReference>
<dbReference type="SUPFAM" id="SSF56281">
    <property type="entry name" value="Metallo-hydrolase/oxidoreductase"/>
    <property type="match status" value="1"/>
</dbReference>
<dbReference type="Gene3D" id="3.40.50.10710">
    <property type="entry name" value="Metallo-hydrolase/oxidoreductase"/>
    <property type="match status" value="1"/>
</dbReference>
<reference evidence="15 16" key="1">
    <citation type="journal article" date="2017" name="ISME J.">
        <title>Grape pomace compost harbors organohalide-respiring Dehalogenimonas species with novel reductive dehalogenase genes.</title>
        <authorList>
            <person name="Yang Y."/>
            <person name="Higgins S.A."/>
            <person name="Yan J."/>
            <person name="Simsir B."/>
            <person name="Chourey K."/>
            <person name="Iyer R."/>
            <person name="Hettich R.L."/>
            <person name="Baldwin B."/>
            <person name="Ogles D.M."/>
            <person name="Loffler F.E."/>
        </authorList>
    </citation>
    <scope>NUCLEOTIDE SEQUENCE [LARGE SCALE GENOMIC DNA]</scope>
    <source>
        <strain evidence="15 16">GP</strain>
    </source>
</reference>
<dbReference type="NCBIfam" id="TIGR00649">
    <property type="entry name" value="MG423"/>
    <property type="match status" value="1"/>
</dbReference>
<keyword evidence="5 9" id="KW-0378">Hydrolase</keyword>
<dbReference type="InterPro" id="IPR030854">
    <property type="entry name" value="RNase_J_bac"/>
</dbReference>
<dbReference type="InterPro" id="IPR001279">
    <property type="entry name" value="Metallo-B-lactamas"/>
</dbReference>
<dbReference type="InterPro" id="IPR004613">
    <property type="entry name" value="RNase_J"/>
</dbReference>
<comment type="caution">
    <text evidence="15">The sequence shown here is derived from an EMBL/GenBank/DDBJ whole genome shotgun (WGS) entry which is preliminary data.</text>
</comment>
<comment type="subunit">
    <text evidence="9">Homodimer, may be a subunit of the RNA degradosome.</text>
</comment>
<keyword evidence="1 9" id="KW-0963">Cytoplasm</keyword>
<feature type="binding site" evidence="12">
    <location>
        <position position="111"/>
    </location>
    <ligand>
        <name>Zn(2+)</name>
        <dbReference type="ChEBI" id="CHEBI:29105"/>
        <label>1</label>
        <note>catalytic</note>
    </ligand>
</feature>
<dbReference type="InterPro" id="IPR055132">
    <property type="entry name" value="RNase_J_b_CASP"/>
</dbReference>
<evidence type="ECO:0000256" key="5">
    <source>
        <dbReference type="ARBA" id="ARBA00022801"/>
    </source>
</evidence>
<dbReference type="SMART" id="SM00849">
    <property type="entry name" value="Lactamase_B"/>
    <property type="match status" value="1"/>
</dbReference>
<feature type="binding site" evidence="12">
    <location>
        <position position="110"/>
    </location>
    <ligand>
        <name>Zn(2+)</name>
        <dbReference type="ChEBI" id="CHEBI:29105"/>
        <label>1</label>
        <note>catalytic</note>
    </ligand>
</feature>
<keyword evidence="3 12" id="KW-0479">Metal-binding</keyword>
<evidence type="ECO:0000256" key="10">
    <source>
        <dbReference type="PIRSR" id="PIRSR004803-1"/>
    </source>
</evidence>
<keyword evidence="2 9" id="KW-0540">Nuclease</keyword>
<dbReference type="GO" id="GO:0004534">
    <property type="term" value="F:5'-3' RNA exonuclease activity"/>
    <property type="evidence" value="ECO:0007669"/>
    <property type="project" value="UniProtKB-UniRule"/>
</dbReference>
<evidence type="ECO:0000256" key="1">
    <source>
        <dbReference type="ARBA" id="ARBA00022490"/>
    </source>
</evidence>
<dbReference type="EMBL" id="JQAN02000012">
    <property type="protein sequence ID" value="PPD57466.1"/>
    <property type="molecule type" value="Genomic_DNA"/>
</dbReference>
<dbReference type="Pfam" id="PF00753">
    <property type="entry name" value="Lactamase_B"/>
    <property type="match status" value="1"/>
</dbReference>
<dbReference type="Pfam" id="PF17770">
    <property type="entry name" value="RNase_J_C"/>
    <property type="match status" value="1"/>
</dbReference>
<dbReference type="EC" id="3.1.-.-" evidence="9"/>
<dbReference type="GO" id="GO:0008270">
    <property type="term" value="F:zinc ion binding"/>
    <property type="evidence" value="ECO:0007669"/>
    <property type="project" value="InterPro"/>
</dbReference>
<evidence type="ECO:0000256" key="4">
    <source>
        <dbReference type="ARBA" id="ARBA00022759"/>
    </source>
</evidence>
<feature type="binding site" evidence="12">
    <location>
        <position position="475"/>
    </location>
    <ligand>
        <name>Ca(2+)</name>
        <dbReference type="ChEBI" id="CHEBI:29108"/>
    </ligand>
</feature>
<gene>
    <name evidence="9" type="primary">rnj</name>
    <name evidence="15" type="ORF">JP09_009055</name>
</gene>
<feature type="binding site" evidence="12">
    <location>
        <position position="108"/>
    </location>
    <ligand>
        <name>Zn(2+)</name>
        <dbReference type="ChEBI" id="CHEBI:29105"/>
        <label>1</label>
        <note>catalytic</note>
    </ligand>
</feature>
<evidence type="ECO:0000256" key="13">
    <source>
        <dbReference type="SAM" id="MobiDB-lite"/>
    </source>
</evidence>
<evidence type="ECO:0000256" key="2">
    <source>
        <dbReference type="ARBA" id="ARBA00022722"/>
    </source>
</evidence>
<keyword evidence="6 12" id="KW-0862">Zinc</keyword>
<evidence type="ECO:0000256" key="9">
    <source>
        <dbReference type="HAMAP-Rule" id="MF_01491"/>
    </source>
</evidence>
<evidence type="ECO:0000259" key="14">
    <source>
        <dbReference type="SMART" id="SM00849"/>
    </source>
</evidence>
<dbReference type="GO" id="GO:0004521">
    <property type="term" value="F:RNA endonuclease activity"/>
    <property type="evidence" value="ECO:0007669"/>
    <property type="project" value="UniProtKB-UniRule"/>
</dbReference>
<comment type="function">
    <text evidence="9">An RNase that has 5'-3' exonuclease and possibly endonuclease activity. Involved in maturation of rRNA and in some organisms also mRNA maturation and/or decay.</text>
</comment>
<dbReference type="AlphaFoldDB" id="A0A2P5P598"/>
<keyword evidence="16" id="KW-1185">Reference proteome</keyword>
<evidence type="ECO:0000256" key="12">
    <source>
        <dbReference type="PIRSR" id="PIRSR004803-3"/>
    </source>
</evidence>
<protein>
    <recommendedName>
        <fullName evidence="9">Ribonuclease J</fullName>
        <shortName evidence="9">RNase J</shortName>
        <ecNumber evidence="9">3.1.-.-</ecNumber>
    </recommendedName>
</protein>
<dbReference type="GO" id="GO:0003723">
    <property type="term" value="F:RNA binding"/>
    <property type="evidence" value="ECO:0007669"/>
    <property type="project" value="UniProtKB-UniRule"/>
</dbReference>
<feature type="binding site" evidence="12">
    <location>
        <position position="106"/>
    </location>
    <ligand>
        <name>Zn(2+)</name>
        <dbReference type="ChEBI" id="CHEBI:29105"/>
        <label>1</label>
        <note>catalytic</note>
    </ligand>
</feature>
<dbReference type="CDD" id="cd07714">
    <property type="entry name" value="RNaseJ_MBL-fold"/>
    <property type="match status" value="1"/>
</dbReference>
<keyword evidence="9" id="KW-0698">rRNA processing</keyword>
<dbReference type="Gene3D" id="3.10.20.580">
    <property type="match status" value="1"/>
</dbReference>
<keyword evidence="7 9" id="KW-0269">Exonuclease</keyword>
<comment type="subcellular location">
    <subcellularLocation>
        <location evidence="9">Cytoplasm</location>
    </subcellularLocation>
</comment>
<comment type="caution">
    <text evidence="9">Lacks conserved residue(s) required for the propagation of feature annotation.</text>
</comment>
<dbReference type="PIRSF" id="PIRSF004803">
    <property type="entry name" value="RnjA"/>
    <property type="match status" value="1"/>
</dbReference>
<keyword evidence="12" id="KW-0106">Calcium</keyword>
<dbReference type="PANTHER" id="PTHR43694">
    <property type="entry name" value="RIBONUCLEASE J"/>
    <property type="match status" value="1"/>
</dbReference>
<accession>A0A2P5P598</accession>
<dbReference type="PANTHER" id="PTHR43694:SF1">
    <property type="entry name" value="RIBONUCLEASE J"/>
    <property type="match status" value="1"/>
</dbReference>
<comment type="similarity">
    <text evidence="9">Belongs to the metallo-beta-lactamase superfamily. RNA-metabolizing metallo-beta-lactamase-like family. Bacterial RNase J subfamily.</text>
</comment>
<keyword evidence="8 9" id="KW-0694">RNA-binding</keyword>
<keyword evidence="4 9" id="KW-0255">Endonuclease</keyword>
<evidence type="ECO:0000256" key="8">
    <source>
        <dbReference type="ARBA" id="ARBA00022884"/>
    </source>
</evidence>
<feature type="binding site" evidence="12">
    <location>
        <position position="83"/>
    </location>
    <ligand>
        <name>Ca(2+)</name>
        <dbReference type="ChEBI" id="CHEBI:29108"/>
    </ligand>
</feature>
<feature type="binding site" evidence="11">
    <location>
        <begin position="396"/>
        <end position="400"/>
    </location>
    <ligand>
        <name>substrate</name>
    </ligand>
</feature>
<dbReference type="InterPro" id="IPR042173">
    <property type="entry name" value="RNase_J_2"/>
</dbReference>
<dbReference type="Gene3D" id="3.60.15.10">
    <property type="entry name" value="Ribonuclease Z/Hydroxyacylglutathione hydrolase-like"/>
    <property type="match status" value="1"/>
</dbReference>
<evidence type="ECO:0000256" key="11">
    <source>
        <dbReference type="PIRSR" id="PIRSR004803-2"/>
    </source>
</evidence>
<dbReference type="Pfam" id="PF22505">
    <property type="entry name" value="RNase_J_b_CASP"/>
    <property type="match status" value="1"/>
</dbReference>
<organism evidence="15 16">
    <name type="scientific">Dehalogenimonas etheniformans</name>
    <dbReference type="NCBI Taxonomy" id="1536648"/>
    <lineage>
        <taxon>Bacteria</taxon>
        <taxon>Bacillati</taxon>
        <taxon>Chloroflexota</taxon>
        <taxon>Dehalococcoidia</taxon>
        <taxon>Dehalococcoidales</taxon>
        <taxon>Dehalococcoidaceae</taxon>
        <taxon>Dehalogenimonas</taxon>
    </lineage>
</organism>
<feature type="compositionally biased region" description="Low complexity" evidence="13">
    <location>
        <begin position="1"/>
        <end position="11"/>
    </location>
</feature>
<name>A0A2P5P598_9CHLR</name>
<evidence type="ECO:0000313" key="15">
    <source>
        <dbReference type="EMBL" id="PPD57466.1"/>
    </source>
</evidence>
<dbReference type="OrthoDB" id="9758375at2"/>
<feature type="binding site" evidence="12">
    <location>
        <position position="195"/>
    </location>
    <ligand>
        <name>Zn(2+)</name>
        <dbReference type="ChEBI" id="CHEBI:29105"/>
        <label>1</label>
        <note>catalytic</note>
    </ligand>
</feature>
<feature type="active site" description="Proton donor" evidence="10">
    <location>
        <position position="227"/>
    </location>
</feature>
<dbReference type="InterPro" id="IPR011108">
    <property type="entry name" value="RMMBL"/>
</dbReference>
<feature type="domain" description="Metallo-beta-lactamase" evidence="14">
    <location>
        <begin position="53"/>
        <end position="247"/>
    </location>
</feature>
<evidence type="ECO:0000256" key="6">
    <source>
        <dbReference type="ARBA" id="ARBA00022833"/>
    </source>
</evidence>
<feature type="active site" description="Proton acceptor" evidence="10">
    <location>
        <position position="400"/>
    </location>
</feature>
<evidence type="ECO:0000313" key="16">
    <source>
        <dbReference type="Proteomes" id="UP000235653"/>
    </source>
</evidence>
<sequence>MNNQPQSQSQQSRRHRRPASSTSSASKPQPQPPRRGPGSKIRIVPLGGLGEIGKNMMVVEYDDDIIIIDCGLMFPEEDMPGIDLVIPDISYLQERKDRILGIVITHGHEDHIGALPYILPQLNVPIYCAPLPQGLIQVKLKESHVHNAKIHAVKPGERIDLGPFNIEFISMCHSIPDSAGLVIRTPVGTIVHSGDFKLDYTPVDCRPTDLGRLGQIGAEGVLLLMADSTHVELPGYTPSEKVVGETISTIMGAAKGRVLVTTFASLVSRIQQVMDAAVLYNRKVFIAGRGMNDIVKMALKMGYLRAPDGLIGELSEMHRLPPNRIAMVTTGSQGEPTSALVRIANREHREVQIKHGDTVIISASPIPGNESVVSKTIDSLFKQGAMVYYDRIAKVHVHGHASQEELKLLQSLIRPQYFVPVHGEYRHLKLHAQLAEGMGVDPENIFILEDGDILELSSNGGRVTGRVPSSNVYVDGVSVGDINGVVLRNRKMLSQDGIVVAIITLDAATGQMAVRPDIVSRGFVDPEAGRALLDESKDIVSRMFAEEKQRISDSAVINTRVRDVLSKFYYDRTRRRPMVLPVLVTV</sequence>